<evidence type="ECO:0000256" key="3">
    <source>
        <dbReference type="SAM" id="SignalP"/>
    </source>
</evidence>
<dbReference type="InterPro" id="IPR051217">
    <property type="entry name" value="Insect_Cuticle_Struc_Prot"/>
</dbReference>
<evidence type="ECO:0000256" key="2">
    <source>
        <dbReference type="PROSITE-ProRule" id="PRU00497"/>
    </source>
</evidence>
<sequence>MTMFLVLILGFGVASSLNLGHPEGLHFNVDGEYASSYEDYKPRDYKFEYGVSDPHTGDHKSHWEVRENGVVRGEYSLLEPDGTTRVVQYTADDHGFRAVVKKLGHAVHPSQHQLDLHNTPIIIPEIHGDKLEQSYFKSYDGNAENYVNALDDSNLISLLGDNHQILENAAPTTHIQEPITLPHSVSGNVAGHHSYPSYEVESITQNQETYSHEFLPNQNDHHVPTQQESLHIAEPISYHPLIQEFNPNISQSITAMVLSHLKKLLLKLINNLFNTSIPHIFKNLSRNMLIQYTNPMKFNLQLV</sequence>
<dbReference type="EMBL" id="JARQZJ010000067">
    <property type="protein sequence ID" value="KAK9881126.1"/>
    <property type="molecule type" value="Genomic_DNA"/>
</dbReference>
<dbReference type="GO" id="GO:0042302">
    <property type="term" value="F:structural constituent of cuticle"/>
    <property type="evidence" value="ECO:0007669"/>
    <property type="project" value="UniProtKB-UniRule"/>
</dbReference>
<dbReference type="Proteomes" id="UP001431783">
    <property type="component" value="Unassembled WGS sequence"/>
</dbReference>
<comment type="caution">
    <text evidence="4">The sequence shown here is derived from an EMBL/GenBank/DDBJ whole genome shotgun (WGS) entry which is preliminary data.</text>
</comment>
<organism evidence="4 5">
    <name type="scientific">Henosepilachna vigintioctopunctata</name>
    <dbReference type="NCBI Taxonomy" id="420089"/>
    <lineage>
        <taxon>Eukaryota</taxon>
        <taxon>Metazoa</taxon>
        <taxon>Ecdysozoa</taxon>
        <taxon>Arthropoda</taxon>
        <taxon>Hexapoda</taxon>
        <taxon>Insecta</taxon>
        <taxon>Pterygota</taxon>
        <taxon>Neoptera</taxon>
        <taxon>Endopterygota</taxon>
        <taxon>Coleoptera</taxon>
        <taxon>Polyphaga</taxon>
        <taxon>Cucujiformia</taxon>
        <taxon>Coccinelloidea</taxon>
        <taxon>Coccinellidae</taxon>
        <taxon>Epilachninae</taxon>
        <taxon>Epilachnini</taxon>
        <taxon>Henosepilachna</taxon>
    </lineage>
</organism>
<protein>
    <submittedName>
        <fullName evidence="4">Uncharacterized protein</fullName>
    </submittedName>
</protein>
<feature type="chain" id="PRO_5043351567" evidence="3">
    <location>
        <begin position="17"/>
        <end position="303"/>
    </location>
</feature>
<gene>
    <name evidence="4" type="ORF">WA026_014476</name>
</gene>
<dbReference type="InterPro" id="IPR000618">
    <property type="entry name" value="Insect_cuticle"/>
</dbReference>
<dbReference type="PRINTS" id="PR00947">
    <property type="entry name" value="CUTICLE"/>
</dbReference>
<dbReference type="PANTHER" id="PTHR12236">
    <property type="entry name" value="STRUCTURAL CONTITUENT OF CUTICLE"/>
    <property type="match status" value="1"/>
</dbReference>
<keyword evidence="3" id="KW-0732">Signal</keyword>
<dbReference type="Pfam" id="PF00379">
    <property type="entry name" value="Chitin_bind_4"/>
    <property type="match status" value="1"/>
</dbReference>
<dbReference type="InterPro" id="IPR031311">
    <property type="entry name" value="CHIT_BIND_RR_consensus"/>
</dbReference>
<evidence type="ECO:0000313" key="5">
    <source>
        <dbReference type="Proteomes" id="UP001431783"/>
    </source>
</evidence>
<dbReference type="PANTHER" id="PTHR12236:SF75">
    <property type="entry name" value="CUTICULAR PROTEIN 62BB, ISOFORM A"/>
    <property type="match status" value="1"/>
</dbReference>
<dbReference type="PROSITE" id="PS00233">
    <property type="entry name" value="CHIT_BIND_RR_1"/>
    <property type="match status" value="1"/>
</dbReference>
<reference evidence="4 5" key="1">
    <citation type="submission" date="2023-03" db="EMBL/GenBank/DDBJ databases">
        <title>Genome insight into feeding habits of ladybird beetles.</title>
        <authorList>
            <person name="Li H.-S."/>
            <person name="Huang Y.-H."/>
            <person name="Pang H."/>
        </authorList>
    </citation>
    <scope>NUCLEOTIDE SEQUENCE [LARGE SCALE GENOMIC DNA]</scope>
    <source>
        <strain evidence="4">SYSU_2023b</strain>
        <tissue evidence="4">Whole body</tissue>
    </source>
</reference>
<keyword evidence="5" id="KW-1185">Reference proteome</keyword>
<dbReference type="GO" id="GO:0005615">
    <property type="term" value="C:extracellular space"/>
    <property type="evidence" value="ECO:0007669"/>
    <property type="project" value="TreeGrafter"/>
</dbReference>
<evidence type="ECO:0000313" key="4">
    <source>
        <dbReference type="EMBL" id="KAK9881126.1"/>
    </source>
</evidence>
<name>A0AAW1UBW9_9CUCU</name>
<proteinExistence type="predicted"/>
<evidence type="ECO:0000256" key="1">
    <source>
        <dbReference type="ARBA" id="ARBA00022460"/>
    </source>
</evidence>
<feature type="signal peptide" evidence="3">
    <location>
        <begin position="1"/>
        <end position="16"/>
    </location>
</feature>
<accession>A0AAW1UBW9</accession>
<dbReference type="GO" id="GO:0031012">
    <property type="term" value="C:extracellular matrix"/>
    <property type="evidence" value="ECO:0007669"/>
    <property type="project" value="TreeGrafter"/>
</dbReference>
<keyword evidence="1 2" id="KW-0193">Cuticle</keyword>
<dbReference type="PROSITE" id="PS51155">
    <property type="entry name" value="CHIT_BIND_RR_2"/>
    <property type="match status" value="1"/>
</dbReference>
<dbReference type="AlphaFoldDB" id="A0AAW1UBW9"/>